<keyword evidence="10 12" id="KW-0472">Membrane</keyword>
<dbReference type="STRING" id="437022.CC99x_02351"/>
<comment type="subcellular location">
    <subcellularLocation>
        <location evidence="2">Cell inner membrane</location>
        <topology evidence="2">Multi-pass membrane protein</topology>
    </subcellularLocation>
</comment>
<dbReference type="PANTHER" id="PTHR33529:SF7">
    <property type="entry name" value="LIPOPOLYSACCHARIDE EXPORT SYSTEM PERMEASE PROTEIN LPTF"/>
    <property type="match status" value="1"/>
</dbReference>
<dbReference type="GO" id="GO:0043190">
    <property type="term" value="C:ATP-binding cassette (ABC) transporter complex"/>
    <property type="evidence" value="ECO:0007669"/>
    <property type="project" value="InterPro"/>
</dbReference>
<protein>
    <recommendedName>
        <fullName evidence="4">Lipopolysaccharide export system permease protein LptF</fullName>
    </recommendedName>
</protein>
<dbReference type="AlphaFoldDB" id="A0A0Q9YL14"/>
<organism evidence="13">
    <name type="scientific">Candidatus Berkiella cookevillensis</name>
    <dbReference type="NCBI Taxonomy" id="437022"/>
    <lineage>
        <taxon>Bacteria</taxon>
        <taxon>Pseudomonadati</taxon>
        <taxon>Pseudomonadota</taxon>
        <taxon>Gammaproteobacteria</taxon>
        <taxon>Candidatus Berkiellales</taxon>
        <taxon>Candidatus Berkiellaceae</taxon>
        <taxon>Candidatus Berkiella</taxon>
    </lineage>
</organism>
<feature type="transmembrane region" description="Helical" evidence="12">
    <location>
        <begin position="62"/>
        <end position="81"/>
    </location>
</feature>
<comment type="subunit">
    <text evidence="11">Component of the lipopolysaccharide transport and assembly complex. The LptBFG transporter is composed of two ATP-binding proteins (LptB) and two transmembrane proteins (LptF and LptG).</text>
</comment>
<comment type="function">
    <text evidence="1">Part of the ABC transporter complex LptBFG involved in the translocation of lipopolysaccharide (LPS) from the inner membrane to the outer membrane.</text>
</comment>
<dbReference type="GO" id="GO:0055085">
    <property type="term" value="P:transmembrane transport"/>
    <property type="evidence" value="ECO:0007669"/>
    <property type="project" value="InterPro"/>
</dbReference>
<name>A0A0Q9YL14_9GAMM</name>
<evidence type="ECO:0000256" key="6">
    <source>
        <dbReference type="ARBA" id="ARBA00022475"/>
    </source>
</evidence>
<dbReference type="Proteomes" id="UP000051494">
    <property type="component" value="Unassembled WGS sequence"/>
</dbReference>
<evidence type="ECO:0000313" key="15">
    <source>
        <dbReference type="Proteomes" id="UP000051494"/>
    </source>
</evidence>
<evidence type="ECO:0000256" key="4">
    <source>
        <dbReference type="ARBA" id="ARBA00014213"/>
    </source>
</evidence>
<feature type="transmembrane region" description="Helical" evidence="12">
    <location>
        <begin position="304"/>
        <end position="325"/>
    </location>
</feature>
<evidence type="ECO:0000256" key="8">
    <source>
        <dbReference type="ARBA" id="ARBA00022692"/>
    </source>
</evidence>
<dbReference type="EMBL" id="LKHV01000017">
    <property type="protein sequence ID" value="KRG17383.1"/>
    <property type="molecule type" value="Genomic_DNA"/>
</dbReference>
<evidence type="ECO:0000256" key="9">
    <source>
        <dbReference type="ARBA" id="ARBA00022989"/>
    </source>
</evidence>
<dbReference type="EMBL" id="LKHV02000001">
    <property type="protein sequence ID" value="MCS5708747.1"/>
    <property type="molecule type" value="Genomic_DNA"/>
</dbReference>
<reference evidence="14" key="2">
    <citation type="journal article" date="2016" name="Genome Announc.">
        <title>Draft Genome Sequences of Two Novel Amoeba-Resistant Intranuclear Bacteria, 'Candidatus Berkiella cookevillensis' and 'Candidatus Berkiella aquae'.</title>
        <authorList>
            <person name="Mehari Y.T."/>
            <person name="Arivett B.A."/>
            <person name="Farone A.L."/>
            <person name="Gunderson J.H."/>
            <person name="Farone M.B."/>
        </authorList>
    </citation>
    <scope>NUCLEOTIDE SEQUENCE</scope>
    <source>
        <strain evidence="14">CC99</strain>
    </source>
</reference>
<dbReference type="NCBIfam" id="TIGR04407">
    <property type="entry name" value="LptF_YjgP"/>
    <property type="match status" value="1"/>
</dbReference>
<evidence type="ECO:0000256" key="12">
    <source>
        <dbReference type="SAM" id="Phobius"/>
    </source>
</evidence>
<proteinExistence type="inferred from homology"/>
<comment type="caution">
    <text evidence="13">The sequence shown here is derived from an EMBL/GenBank/DDBJ whole genome shotgun (WGS) entry which is preliminary data.</text>
</comment>
<keyword evidence="15" id="KW-1185">Reference proteome</keyword>
<evidence type="ECO:0000313" key="14">
    <source>
        <dbReference type="EMBL" id="MCS5708747.1"/>
    </source>
</evidence>
<keyword evidence="5" id="KW-0813">Transport</keyword>
<evidence type="ECO:0000256" key="5">
    <source>
        <dbReference type="ARBA" id="ARBA00022448"/>
    </source>
</evidence>
<comment type="similarity">
    <text evidence="3">Belongs to the LptF/LptG family.</text>
</comment>
<dbReference type="GO" id="GO:0015920">
    <property type="term" value="P:lipopolysaccharide transport"/>
    <property type="evidence" value="ECO:0007669"/>
    <property type="project" value="TreeGrafter"/>
</dbReference>
<evidence type="ECO:0000256" key="11">
    <source>
        <dbReference type="ARBA" id="ARBA00026081"/>
    </source>
</evidence>
<keyword evidence="7" id="KW-0997">Cell inner membrane</keyword>
<keyword evidence="8 12" id="KW-0812">Transmembrane</keyword>
<dbReference type="InterPro" id="IPR030922">
    <property type="entry name" value="LptF"/>
</dbReference>
<gene>
    <name evidence="13" type="primary">lptF</name>
    <name evidence="14" type="ORF">CC99x_007500</name>
    <name evidence="13" type="ORF">CC99x_02351</name>
</gene>
<accession>A0A0Q9YL14</accession>
<feature type="transmembrane region" description="Helical" evidence="12">
    <location>
        <begin position="271"/>
        <end position="292"/>
    </location>
</feature>
<evidence type="ECO:0000256" key="7">
    <source>
        <dbReference type="ARBA" id="ARBA00022519"/>
    </source>
</evidence>
<dbReference type="RefSeq" id="WP_057625443.1">
    <property type="nucleotide sequence ID" value="NZ_LKHV02000001.1"/>
</dbReference>
<reference evidence="13" key="1">
    <citation type="submission" date="2015-09" db="EMBL/GenBank/DDBJ databases">
        <title>Draft Genome Sequences of Two Novel Amoeba-resistant Intranuclear Bacteria, Candidatus Berkiella cookevillensis and Candidatus Berkiella aquae.</title>
        <authorList>
            <person name="Mehari Y.T."/>
            <person name="Arivett B.A."/>
            <person name="Farone A.L."/>
            <person name="Gunderson J.H."/>
            <person name="Farone M.B."/>
        </authorList>
    </citation>
    <scope>NUCLEOTIDE SEQUENCE [LARGE SCALE GENOMIC DNA]</scope>
    <source>
        <strain evidence="13">CC99</strain>
    </source>
</reference>
<dbReference type="OrthoDB" id="9778062at2"/>
<keyword evidence="9 12" id="KW-1133">Transmembrane helix</keyword>
<feature type="transmembrane region" description="Helical" evidence="12">
    <location>
        <begin position="337"/>
        <end position="358"/>
    </location>
</feature>
<reference evidence="14" key="3">
    <citation type="submission" date="2021-06" db="EMBL/GenBank/DDBJ databases">
        <title>Genomic Description and Analysis of Intracellular Bacteria, Candidatus Berkiella cookevillensis and Candidatus Berkiella aquae.</title>
        <authorList>
            <person name="Kidane D.T."/>
            <person name="Mehari Y.T."/>
            <person name="Rice F.C."/>
            <person name="Arivett B.A."/>
            <person name="Farone A.L."/>
            <person name="Berk S.G."/>
            <person name="Farone M.B."/>
        </authorList>
    </citation>
    <scope>NUCLEOTIDE SEQUENCE</scope>
    <source>
        <strain evidence="14">CC99</strain>
    </source>
</reference>
<evidence type="ECO:0000256" key="3">
    <source>
        <dbReference type="ARBA" id="ARBA00007725"/>
    </source>
</evidence>
<evidence type="ECO:0000256" key="2">
    <source>
        <dbReference type="ARBA" id="ARBA00004429"/>
    </source>
</evidence>
<keyword evidence="6" id="KW-1003">Cell membrane</keyword>
<sequence length="374" mass="42688">MILRRYLCKELIQNFLATTLVLLLIVMSNKLVSLIAKAAMGEFAANALFQMMWLQLPELLAIILPIAFFLAVLLCFGKLFVDLEIPVMLACGVSWRFLTMTVVYLSIPIALISATLSLYVSPLCYQYRDLLLQEEGPMLLLKTVVPGRFHAFMHDRWIFYVADVNSDRSELKDIFIAEQPALALENKDWSVLTARSGKALLDSESGNTYVHLFQGKRYQGRPGENDYSVIAFESYQRLIEETIPQRGLYYHRSMPTTMLFSNPMPSNLAELQWRLSIPITTFVLGLLAVPLSRVTPRKGRFSKLFVGILSAIIYFNLLTMAKRWVEAKVLPVSVGVWSVHILFIIFAFILLLQVSGRLQNMMKHLKIRPKMRQA</sequence>
<evidence type="ECO:0000256" key="10">
    <source>
        <dbReference type="ARBA" id="ARBA00023136"/>
    </source>
</evidence>
<feature type="transmembrane region" description="Helical" evidence="12">
    <location>
        <begin position="93"/>
        <end position="120"/>
    </location>
</feature>
<dbReference type="PANTHER" id="PTHR33529">
    <property type="entry name" value="SLR0882 PROTEIN-RELATED"/>
    <property type="match status" value="1"/>
</dbReference>
<dbReference type="InterPro" id="IPR005495">
    <property type="entry name" value="LptG/LptF_permease"/>
</dbReference>
<dbReference type="Pfam" id="PF03739">
    <property type="entry name" value="LptF_LptG"/>
    <property type="match status" value="1"/>
</dbReference>
<evidence type="ECO:0000256" key="1">
    <source>
        <dbReference type="ARBA" id="ARBA00002265"/>
    </source>
</evidence>
<evidence type="ECO:0000313" key="13">
    <source>
        <dbReference type="EMBL" id="KRG17383.1"/>
    </source>
</evidence>